<name>A0ACB8C520_DERSI</name>
<dbReference type="Proteomes" id="UP000821865">
    <property type="component" value="Chromosome 9"/>
</dbReference>
<dbReference type="EMBL" id="CM023478">
    <property type="protein sequence ID" value="KAH7933927.1"/>
    <property type="molecule type" value="Genomic_DNA"/>
</dbReference>
<sequence length="176" mass="18723">MLREPGKSTTSKGAFRAKAREETQRLIGAFPIEQRSQDHGTIPEAAVSSDELDGTSGSVLPAACWHAGFHPSTSETESGSTSPQHEQLGTWLRPVVDADTDTREVLDEEEIVQLVSGAQEESEDGNDPDTVEAPVAAPSMDAVNLLRRFAGAHEGAEDALISLASCENCVLPLLTN</sequence>
<keyword evidence="2" id="KW-1185">Reference proteome</keyword>
<proteinExistence type="predicted"/>
<comment type="caution">
    <text evidence="1">The sequence shown here is derived from an EMBL/GenBank/DDBJ whole genome shotgun (WGS) entry which is preliminary data.</text>
</comment>
<reference evidence="1" key="1">
    <citation type="submission" date="2020-05" db="EMBL/GenBank/DDBJ databases">
        <title>Large-scale comparative analyses of tick genomes elucidate their genetic diversity and vector capacities.</title>
        <authorList>
            <person name="Jia N."/>
            <person name="Wang J."/>
            <person name="Shi W."/>
            <person name="Du L."/>
            <person name="Sun Y."/>
            <person name="Zhan W."/>
            <person name="Jiang J."/>
            <person name="Wang Q."/>
            <person name="Zhang B."/>
            <person name="Ji P."/>
            <person name="Sakyi L.B."/>
            <person name="Cui X."/>
            <person name="Yuan T."/>
            <person name="Jiang B."/>
            <person name="Yang W."/>
            <person name="Lam T.T.-Y."/>
            <person name="Chang Q."/>
            <person name="Ding S."/>
            <person name="Wang X."/>
            <person name="Zhu J."/>
            <person name="Ruan X."/>
            <person name="Zhao L."/>
            <person name="Wei J."/>
            <person name="Que T."/>
            <person name="Du C."/>
            <person name="Cheng J."/>
            <person name="Dai P."/>
            <person name="Han X."/>
            <person name="Huang E."/>
            <person name="Gao Y."/>
            <person name="Liu J."/>
            <person name="Shao H."/>
            <person name="Ye R."/>
            <person name="Li L."/>
            <person name="Wei W."/>
            <person name="Wang X."/>
            <person name="Wang C."/>
            <person name="Yang T."/>
            <person name="Huo Q."/>
            <person name="Li W."/>
            <person name="Guo W."/>
            <person name="Chen H."/>
            <person name="Zhou L."/>
            <person name="Ni X."/>
            <person name="Tian J."/>
            <person name="Zhou Y."/>
            <person name="Sheng Y."/>
            <person name="Liu T."/>
            <person name="Pan Y."/>
            <person name="Xia L."/>
            <person name="Li J."/>
            <person name="Zhao F."/>
            <person name="Cao W."/>
        </authorList>
    </citation>
    <scope>NUCLEOTIDE SEQUENCE</scope>
    <source>
        <strain evidence="1">Dsil-2018</strain>
    </source>
</reference>
<gene>
    <name evidence="1" type="ORF">HPB49_019319</name>
</gene>
<protein>
    <submittedName>
        <fullName evidence="1">Uncharacterized protein</fullName>
    </submittedName>
</protein>
<organism evidence="1 2">
    <name type="scientific">Dermacentor silvarum</name>
    <name type="common">Tick</name>
    <dbReference type="NCBI Taxonomy" id="543639"/>
    <lineage>
        <taxon>Eukaryota</taxon>
        <taxon>Metazoa</taxon>
        <taxon>Ecdysozoa</taxon>
        <taxon>Arthropoda</taxon>
        <taxon>Chelicerata</taxon>
        <taxon>Arachnida</taxon>
        <taxon>Acari</taxon>
        <taxon>Parasitiformes</taxon>
        <taxon>Ixodida</taxon>
        <taxon>Ixodoidea</taxon>
        <taxon>Ixodidae</taxon>
        <taxon>Rhipicephalinae</taxon>
        <taxon>Dermacentor</taxon>
    </lineage>
</organism>
<accession>A0ACB8C520</accession>
<evidence type="ECO:0000313" key="1">
    <source>
        <dbReference type="EMBL" id="KAH7933927.1"/>
    </source>
</evidence>
<evidence type="ECO:0000313" key="2">
    <source>
        <dbReference type="Proteomes" id="UP000821865"/>
    </source>
</evidence>